<evidence type="ECO:0000256" key="4">
    <source>
        <dbReference type="ARBA" id="ARBA00023136"/>
    </source>
</evidence>
<sequence>MENVIKVLSAVGGAAVTFLFGGWSYLLTVLIVFVGIDYASGIAAGAAEGKLKSKIGLIGIARKLFIFGIIAIAHMLDTALGDQHVIRSATIFFYMANELLSILENAGRIGLPVPDVVKRAVEVLKDKGEGKNASKK</sequence>
<feature type="transmembrane region" description="Helical" evidence="6">
    <location>
        <begin position="12"/>
        <end position="34"/>
    </location>
</feature>
<evidence type="ECO:0000256" key="2">
    <source>
        <dbReference type="ARBA" id="ARBA00022692"/>
    </source>
</evidence>
<comment type="caution">
    <text evidence="7">The sequence shown here is derived from an EMBL/GenBank/DDBJ whole genome shotgun (WGS) entry which is preliminary data.</text>
</comment>
<dbReference type="Pfam" id="PF05105">
    <property type="entry name" value="Phage_holin_4_1"/>
    <property type="match status" value="1"/>
</dbReference>
<reference evidence="7" key="1">
    <citation type="submission" date="2022-09" db="EMBL/GenBank/DDBJ databases">
        <title>Genome analysis and characterization of larvicidal activity of Brevibacillus strains.</title>
        <authorList>
            <person name="Patrusheva E.V."/>
            <person name="Izotova A.O."/>
            <person name="Toshchakov S.V."/>
            <person name="Sineoky S.P."/>
        </authorList>
    </citation>
    <scope>NUCLEOTIDE SEQUENCE</scope>
    <source>
        <strain evidence="7">VKPM_B-13247</strain>
    </source>
</reference>
<dbReference type="GO" id="GO:0016020">
    <property type="term" value="C:membrane"/>
    <property type="evidence" value="ECO:0007669"/>
    <property type="project" value="UniProtKB-SubCell"/>
</dbReference>
<dbReference type="InterPro" id="IPR006480">
    <property type="entry name" value="Phage_holin_4_1"/>
</dbReference>
<dbReference type="Proteomes" id="UP001077662">
    <property type="component" value="Unassembled WGS sequence"/>
</dbReference>
<evidence type="ECO:0000256" key="5">
    <source>
        <dbReference type="ARBA" id="ARBA00023600"/>
    </source>
</evidence>
<evidence type="ECO:0000313" key="7">
    <source>
        <dbReference type="EMBL" id="MCZ0808317.1"/>
    </source>
</evidence>
<keyword evidence="2 6" id="KW-0812">Transmembrane</keyword>
<name>A0AAP3DIJ6_BRELA</name>
<dbReference type="RefSeq" id="WP_258433998.1">
    <property type="nucleotide sequence ID" value="NZ_JANSGW010000020.1"/>
</dbReference>
<protein>
    <submittedName>
        <fullName evidence="7">Holin family protein</fullName>
    </submittedName>
</protein>
<dbReference type="NCBIfam" id="TIGR01593">
    <property type="entry name" value="holin_tox_secr"/>
    <property type="match status" value="1"/>
</dbReference>
<comment type="similarity">
    <text evidence="5">Belongs to the bacteriophage holin family. Cp-1 holin subfamily.</text>
</comment>
<feature type="transmembrane region" description="Helical" evidence="6">
    <location>
        <begin position="55"/>
        <end position="76"/>
    </location>
</feature>
<evidence type="ECO:0000313" key="8">
    <source>
        <dbReference type="Proteomes" id="UP001077662"/>
    </source>
</evidence>
<organism evidence="7 8">
    <name type="scientific">Brevibacillus laterosporus</name>
    <name type="common">Bacillus laterosporus</name>
    <dbReference type="NCBI Taxonomy" id="1465"/>
    <lineage>
        <taxon>Bacteria</taxon>
        <taxon>Bacillati</taxon>
        <taxon>Bacillota</taxon>
        <taxon>Bacilli</taxon>
        <taxon>Bacillales</taxon>
        <taxon>Paenibacillaceae</taxon>
        <taxon>Brevibacillus</taxon>
    </lineage>
</organism>
<evidence type="ECO:0000256" key="3">
    <source>
        <dbReference type="ARBA" id="ARBA00022989"/>
    </source>
</evidence>
<dbReference type="EMBL" id="JAPTNE010000020">
    <property type="protein sequence ID" value="MCZ0808317.1"/>
    <property type="molecule type" value="Genomic_DNA"/>
</dbReference>
<keyword evidence="4 6" id="KW-0472">Membrane</keyword>
<evidence type="ECO:0000256" key="1">
    <source>
        <dbReference type="ARBA" id="ARBA00004141"/>
    </source>
</evidence>
<proteinExistence type="inferred from homology"/>
<comment type="subcellular location">
    <subcellularLocation>
        <location evidence="1">Membrane</location>
        <topology evidence="1">Multi-pass membrane protein</topology>
    </subcellularLocation>
</comment>
<gene>
    <name evidence="7" type="ORF">O0554_15600</name>
</gene>
<dbReference type="AlphaFoldDB" id="A0AAP3DIJ6"/>
<evidence type="ECO:0000256" key="6">
    <source>
        <dbReference type="SAM" id="Phobius"/>
    </source>
</evidence>
<keyword evidence="3 6" id="KW-1133">Transmembrane helix</keyword>
<accession>A0AAP3DIJ6</accession>